<dbReference type="Proteomes" id="UP000192772">
    <property type="component" value="Unassembled WGS sequence"/>
</dbReference>
<gene>
    <name evidence="3" type="ORF">BST23_11925</name>
</gene>
<reference evidence="3 4" key="1">
    <citation type="submission" date="2017-02" db="EMBL/GenBank/DDBJ databases">
        <title>The new phylogeny of genus Mycobacterium.</title>
        <authorList>
            <person name="Tortoli E."/>
            <person name="Trovato A."/>
            <person name="Cirillo D.M."/>
        </authorList>
    </citation>
    <scope>NUCLEOTIDE SEQUENCE [LARGE SCALE GENOMIC DNA]</scope>
    <source>
        <strain evidence="3 4">FI-09383</strain>
    </source>
</reference>
<protein>
    <recommendedName>
        <fullName evidence="2">4Fe-4S Wbl-type domain-containing protein</fullName>
    </recommendedName>
</protein>
<dbReference type="EMBL" id="MVHP01000011">
    <property type="protein sequence ID" value="ORA66029.1"/>
    <property type="molecule type" value="Genomic_DNA"/>
</dbReference>
<feature type="compositionally biased region" description="Pro residues" evidence="1">
    <location>
        <begin position="89"/>
        <end position="100"/>
    </location>
</feature>
<evidence type="ECO:0000259" key="2">
    <source>
        <dbReference type="PROSITE" id="PS51674"/>
    </source>
</evidence>
<accession>A0A1X0D1C3</accession>
<evidence type="ECO:0000313" key="4">
    <source>
        <dbReference type="Proteomes" id="UP000192772"/>
    </source>
</evidence>
<name>A0A1X0D1C3_9MYCO</name>
<dbReference type="STRING" id="81858.BST23_11925"/>
<evidence type="ECO:0000256" key="1">
    <source>
        <dbReference type="SAM" id="MobiDB-lite"/>
    </source>
</evidence>
<feature type="region of interest" description="Disordered" evidence="1">
    <location>
        <begin position="71"/>
        <end position="103"/>
    </location>
</feature>
<proteinExistence type="predicted"/>
<dbReference type="AlphaFoldDB" id="A0A1X0D1C3"/>
<dbReference type="PROSITE" id="PS51674">
    <property type="entry name" value="4FE4S_WBL"/>
    <property type="match status" value="1"/>
</dbReference>
<feature type="domain" description="4Fe-4S Wbl-type" evidence="2">
    <location>
        <begin position="22"/>
        <end position="84"/>
    </location>
</feature>
<dbReference type="RefSeq" id="WP_109749203.1">
    <property type="nucleotide sequence ID" value="NZ_MVHP01000011.1"/>
</dbReference>
<comment type="caution">
    <text evidence="3">The sequence shown here is derived from an EMBL/GenBank/DDBJ whole genome shotgun (WGS) entry which is preliminary data.</text>
</comment>
<sequence length="180" mass="19171">MTTSLADLLAELAASPNLTGAACRGRHDLFDPVDRDDPRVAEAVRICQTQCPALEACHAWLASTPSTRRPSGVVAGTLIAPPRPRVRAPQPPKPKRPPQPTRADEATAWLAEYLTTHGPTRGSDVLAAAAAAGYKRGVMFAARKALGICVPPRVGAAARRSPIWRLPESQRAQRMEGAMA</sequence>
<dbReference type="InterPro" id="IPR034768">
    <property type="entry name" value="4FE4S_WBL"/>
</dbReference>
<evidence type="ECO:0000313" key="3">
    <source>
        <dbReference type="EMBL" id="ORA66029.1"/>
    </source>
</evidence>
<dbReference type="OrthoDB" id="4428041at2"/>
<organism evidence="3 4">
    <name type="scientific">Mycolicibacterium elephantis</name>
    <dbReference type="NCBI Taxonomy" id="81858"/>
    <lineage>
        <taxon>Bacteria</taxon>
        <taxon>Bacillati</taxon>
        <taxon>Actinomycetota</taxon>
        <taxon>Actinomycetes</taxon>
        <taxon>Mycobacteriales</taxon>
        <taxon>Mycobacteriaceae</taxon>
        <taxon>Mycolicibacterium</taxon>
    </lineage>
</organism>